<protein>
    <submittedName>
        <fullName evidence="1">Uncharacterized protein</fullName>
    </submittedName>
</protein>
<evidence type="ECO:0000313" key="2">
    <source>
        <dbReference type="Proteomes" id="UP000091857"/>
    </source>
</evidence>
<keyword evidence="2" id="KW-1185">Reference proteome</keyword>
<proteinExistence type="predicted"/>
<name>A0ACB7H3S6_MANES</name>
<sequence>MEEKYLELDRSQKNDFLYPFIFWEYIYKFAHDQSLNRSILLKNIGYDNKCSLLIVKCP</sequence>
<evidence type="ECO:0000313" key="1">
    <source>
        <dbReference type="EMBL" id="KAG8645581.1"/>
    </source>
</evidence>
<gene>
    <name evidence="1" type="ORF">MANES_10G075803v8</name>
</gene>
<dbReference type="Proteomes" id="UP000091857">
    <property type="component" value="Chromosome 10"/>
</dbReference>
<organism evidence="1 2">
    <name type="scientific">Manihot esculenta</name>
    <name type="common">Cassava</name>
    <name type="synonym">Jatropha manihot</name>
    <dbReference type="NCBI Taxonomy" id="3983"/>
    <lineage>
        <taxon>Eukaryota</taxon>
        <taxon>Viridiplantae</taxon>
        <taxon>Streptophyta</taxon>
        <taxon>Embryophyta</taxon>
        <taxon>Tracheophyta</taxon>
        <taxon>Spermatophyta</taxon>
        <taxon>Magnoliopsida</taxon>
        <taxon>eudicotyledons</taxon>
        <taxon>Gunneridae</taxon>
        <taxon>Pentapetalae</taxon>
        <taxon>rosids</taxon>
        <taxon>fabids</taxon>
        <taxon>Malpighiales</taxon>
        <taxon>Euphorbiaceae</taxon>
        <taxon>Crotonoideae</taxon>
        <taxon>Manihoteae</taxon>
        <taxon>Manihot</taxon>
    </lineage>
</organism>
<reference evidence="2" key="1">
    <citation type="journal article" date="2016" name="Nat. Biotechnol.">
        <title>Sequencing wild and cultivated cassava and related species reveals extensive interspecific hybridization and genetic diversity.</title>
        <authorList>
            <person name="Bredeson J.V."/>
            <person name="Lyons J.B."/>
            <person name="Prochnik S.E."/>
            <person name="Wu G.A."/>
            <person name="Ha C.M."/>
            <person name="Edsinger-Gonzales E."/>
            <person name="Grimwood J."/>
            <person name="Schmutz J."/>
            <person name="Rabbi I.Y."/>
            <person name="Egesi C."/>
            <person name="Nauluvula P."/>
            <person name="Lebot V."/>
            <person name="Ndunguru J."/>
            <person name="Mkamilo G."/>
            <person name="Bart R.S."/>
            <person name="Setter T.L."/>
            <person name="Gleadow R.M."/>
            <person name="Kulakow P."/>
            <person name="Ferguson M.E."/>
            <person name="Rounsley S."/>
            <person name="Rokhsar D.S."/>
        </authorList>
    </citation>
    <scope>NUCLEOTIDE SEQUENCE [LARGE SCALE GENOMIC DNA]</scope>
    <source>
        <strain evidence="2">cv. AM560-2</strain>
    </source>
</reference>
<accession>A0ACB7H3S6</accession>
<comment type="caution">
    <text evidence="1">The sequence shown here is derived from an EMBL/GenBank/DDBJ whole genome shotgun (WGS) entry which is preliminary data.</text>
</comment>
<dbReference type="EMBL" id="CM004396">
    <property type="protein sequence ID" value="KAG8645581.1"/>
    <property type="molecule type" value="Genomic_DNA"/>
</dbReference>